<dbReference type="SMART" id="SM00382">
    <property type="entry name" value="AAA"/>
    <property type="match status" value="1"/>
</dbReference>
<dbReference type="Proteomes" id="UP000247523">
    <property type="component" value="Unassembled WGS sequence"/>
</dbReference>
<keyword evidence="1" id="KW-0813">Transport</keyword>
<feature type="domain" description="ABC transporter" evidence="4">
    <location>
        <begin position="2"/>
        <end position="215"/>
    </location>
</feature>
<reference evidence="5 6" key="1">
    <citation type="submission" date="2018-05" db="EMBL/GenBank/DDBJ databases">
        <title>Genomic Encyclopedia of Type Strains, Phase IV (KMG-IV): sequencing the most valuable type-strain genomes for metagenomic binning, comparative biology and taxonomic classification.</title>
        <authorList>
            <person name="Goeker M."/>
        </authorList>
    </citation>
    <scope>NUCLEOTIDE SEQUENCE [LARGE SCALE GENOMIC DNA]</scope>
    <source>
        <strain evidence="5 6">DSM 28816</strain>
    </source>
</reference>
<dbReference type="InterPro" id="IPR051782">
    <property type="entry name" value="ABC_Transporter_VariousFunc"/>
</dbReference>
<comment type="caution">
    <text evidence="5">The sequence shown here is derived from an EMBL/GenBank/DDBJ whole genome shotgun (WGS) entry which is preliminary data.</text>
</comment>
<dbReference type="InterPro" id="IPR027417">
    <property type="entry name" value="P-loop_NTPase"/>
</dbReference>
<name>A0A318EPC3_9FIRM</name>
<gene>
    <name evidence="5" type="ORF">C8E03_10445</name>
</gene>
<dbReference type="PROSITE" id="PS50893">
    <property type="entry name" value="ABC_TRANSPORTER_2"/>
    <property type="match status" value="1"/>
</dbReference>
<evidence type="ECO:0000259" key="4">
    <source>
        <dbReference type="PROSITE" id="PS50893"/>
    </source>
</evidence>
<evidence type="ECO:0000256" key="3">
    <source>
        <dbReference type="ARBA" id="ARBA00022840"/>
    </source>
</evidence>
<accession>A0A318EPC3</accession>
<evidence type="ECO:0000313" key="6">
    <source>
        <dbReference type="Proteomes" id="UP000247523"/>
    </source>
</evidence>
<dbReference type="InterPro" id="IPR003593">
    <property type="entry name" value="AAA+_ATPase"/>
</dbReference>
<keyword evidence="2" id="KW-0547">Nucleotide-binding</keyword>
<dbReference type="AlphaFoldDB" id="A0A318EPC3"/>
<evidence type="ECO:0000256" key="2">
    <source>
        <dbReference type="ARBA" id="ARBA00022741"/>
    </source>
</evidence>
<dbReference type="EMBL" id="QICS01000004">
    <property type="protein sequence ID" value="PXV91038.1"/>
    <property type="molecule type" value="Genomic_DNA"/>
</dbReference>
<dbReference type="RefSeq" id="WP_110290971.1">
    <property type="nucleotide sequence ID" value="NZ_QICS01000004.1"/>
</dbReference>
<dbReference type="GO" id="GO:0016887">
    <property type="term" value="F:ATP hydrolysis activity"/>
    <property type="evidence" value="ECO:0007669"/>
    <property type="project" value="InterPro"/>
</dbReference>
<evidence type="ECO:0000313" key="5">
    <source>
        <dbReference type="EMBL" id="PXV91038.1"/>
    </source>
</evidence>
<dbReference type="GO" id="GO:0005524">
    <property type="term" value="F:ATP binding"/>
    <property type="evidence" value="ECO:0007669"/>
    <property type="project" value="UniProtKB-KW"/>
</dbReference>
<dbReference type="InterPro" id="IPR003439">
    <property type="entry name" value="ABC_transporter-like_ATP-bd"/>
</dbReference>
<organism evidence="5 6">
    <name type="scientific">Lachnotalea glycerini</name>
    <dbReference type="NCBI Taxonomy" id="1763509"/>
    <lineage>
        <taxon>Bacteria</taxon>
        <taxon>Bacillati</taxon>
        <taxon>Bacillota</taxon>
        <taxon>Clostridia</taxon>
        <taxon>Lachnospirales</taxon>
        <taxon>Lachnospiraceae</taxon>
        <taxon>Lachnotalea</taxon>
    </lineage>
</organism>
<evidence type="ECO:0000256" key="1">
    <source>
        <dbReference type="ARBA" id="ARBA00022448"/>
    </source>
</evidence>
<dbReference type="PANTHER" id="PTHR42939:SF1">
    <property type="entry name" value="ABC TRANSPORTER ATP-BINDING PROTEIN ALBC-RELATED"/>
    <property type="match status" value="1"/>
</dbReference>
<protein>
    <submittedName>
        <fullName evidence="5">ABC-2 type transport system ATP-binding protein</fullName>
    </submittedName>
</protein>
<dbReference type="SUPFAM" id="SSF52540">
    <property type="entry name" value="P-loop containing nucleoside triphosphate hydrolases"/>
    <property type="match status" value="1"/>
</dbReference>
<dbReference type="PANTHER" id="PTHR42939">
    <property type="entry name" value="ABC TRANSPORTER ATP-BINDING PROTEIN ALBC-RELATED"/>
    <property type="match status" value="1"/>
</dbReference>
<dbReference type="Gene3D" id="3.40.50.300">
    <property type="entry name" value="P-loop containing nucleotide triphosphate hydrolases"/>
    <property type="match status" value="1"/>
</dbReference>
<proteinExistence type="predicted"/>
<sequence>MIKILNLNHEFEEKIVFKNTDLIIDDGEIIWIQGENGSGKTTLFRILTGLLMPQSNSLEQLKVFLNDEPIELSELKFEINYIPSKPYLFEYLSGNDNVEYLISLFDLSDKKEQIYDNLRKLNMEADLNMEIHAYSLGMKAKLYFGIVIERETSLIIIDELLNNIDVESLSVVYRIIHNKISEENRSLLFTSHTKLIENNETIKKIYIMDKRLVFK</sequence>
<dbReference type="Pfam" id="PF00005">
    <property type="entry name" value="ABC_tran"/>
    <property type="match status" value="1"/>
</dbReference>
<keyword evidence="3 5" id="KW-0067">ATP-binding</keyword>